<keyword evidence="4" id="KW-1185">Reference proteome</keyword>
<sequence>MKITFRLLLSSLALYSLNSYSQEQKPENYTQNIAGSELTIDMVGIPAGEFLMGSPETEDKRLEDEGPQHKVKLDAFWMSSHEITWKLYDLYLQRSLDNVDNPNKPSDVDHDIDAVAGATIPYVDMSLGMGKGDSLPIGNVTPLAASKFCEWLSAKTGHFYRLPTEAEWEYAARAGSQTAYHFGDDPSELGEYAWFMDNSDDHYHKIGQKKPNPWGLYDMYGNVAEWTLDQYLPNAYSKRKKVTENPHEVATDPYPWSLRGGSYYDQAEYLRSASRYGSTENWRMRDPQFPKSLWWNTDAPFVGFRIVRDPTPPSKDDYEKYWGESNPTK</sequence>
<dbReference type="STRING" id="555500.I215_03510"/>
<organism evidence="3 4">
    <name type="scientific">Galbibacter marinus</name>
    <dbReference type="NCBI Taxonomy" id="555500"/>
    <lineage>
        <taxon>Bacteria</taxon>
        <taxon>Pseudomonadati</taxon>
        <taxon>Bacteroidota</taxon>
        <taxon>Flavobacteriia</taxon>
        <taxon>Flavobacteriales</taxon>
        <taxon>Flavobacteriaceae</taxon>
        <taxon>Galbibacter</taxon>
    </lineage>
</organism>
<evidence type="ECO:0000313" key="3">
    <source>
        <dbReference type="EMBL" id="EKF55979.1"/>
    </source>
</evidence>
<reference evidence="3 4" key="1">
    <citation type="journal article" date="2012" name="J. Bacteriol.">
        <title>Genome Sequence of Galbibacter marinum Type Strain ck-I2-15.</title>
        <authorList>
            <person name="Lai Q."/>
            <person name="Li C."/>
            <person name="Shao Z."/>
        </authorList>
    </citation>
    <scope>NUCLEOTIDE SEQUENCE [LARGE SCALE GENOMIC DNA]</scope>
    <source>
        <strain evidence="4">ck-I2-15</strain>
    </source>
</reference>
<dbReference type="eggNOG" id="COG1262">
    <property type="taxonomic scope" value="Bacteria"/>
</dbReference>
<dbReference type="InterPro" id="IPR042095">
    <property type="entry name" value="SUMF_sf"/>
</dbReference>
<dbReference type="SUPFAM" id="SSF56436">
    <property type="entry name" value="C-type lectin-like"/>
    <property type="match status" value="1"/>
</dbReference>
<feature type="signal peptide" evidence="1">
    <location>
        <begin position="1"/>
        <end position="21"/>
    </location>
</feature>
<dbReference type="Pfam" id="PF03781">
    <property type="entry name" value="FGE-sulfatase"/>
    <property type="match status" value="1"/>
</dbReference>
<gene>
    <name evidence="3" type="ORF">I215_03510</name>
</gene>
<dbReference type="RefSeq" id="WP_008990575.1">
    <property type="nucleotide sequence ID" value="NZ_AMSG01000003.1"/>
</dbReference>
<dbReference type="InterPro" id="IPR051043">
    <property type="entry name" value="Sulfatase_Mod_Factor_Kinase"/>
</dbReference>
<comment type="caution">
    <text evidence="3">The sequence shown here is derived from an EMBL/GenBank/DDBJ whole genome shotgun (WGS) entry which is preliminary data.</text>
</comment>
<dbReference type="PATRIC" id="fig|555500.3.peg.728"/>
<feature type="domain" description="Sulfatase-modifying factor enzyme-like" evidence="2">
    <location>
        <begin position="41"/>
        <end position="280"/>
    </location>
</feature>
<dbReference type="Proteomes" id="UP000007364">
    <property type="component" value="Unassembled WGS sequence"/>
</dbReference>
<name>K2PWX5_9FLAO</name>
<evidence type="ECO:0000259" key="2">
    <source>
        <dbReference type="Pfam" id="PF03781"/>
    </source>
</evidence>
<proteinExistence type="predicted"/>
<dbReference type="PANTHER" id="PTHR23150:SF19">
    <property type="entry name" value="FORMYLGLYCINE-GENERATING ENZYME"/>
    <property type="match status" value="1"/>
</dbReference>
<accession>K2PWX5</accession>
<dbReference type="EMBL" id="AMSG01000003">
    <property type="protein sequence ID" value="EKF55979.1"/>
    <property type="molecule type" value="Genomic_DNA"/>
</dbReference>
<dbReference type="PANTHER" id="PTHR23150">
    <property type="entry name" value="SULFATASE MODIFYING FACTOR 1, 2"/>
    <property type="match status" value="1"/>
</dbReference>
<dbReference type="InterPro" id="IPR005532">
    <property type="entry name" value="SUMF_dom"/>
</dbReference>
<evidence type="ECO:0000256" key="1">
    <source>
        <dbReference type="SAM" id="SignalP"/>
    </source>
</evidence>
<dbReference type="InterPro" id="IPR016187">
    <property type="entry name" value="CTDL_fold"/>
</dbReference>
<dbReference type="AlphaFoldDB" id="K2PWX5"/>
<feature type="chain" id="PRO_5003863290" evidence="1">
    <location>
        <begin position="22"/>
        <end position="329"/>
    </location>
</feature>
<dbReference type="Gene3D" id="3.90.1580.10">
    <property type="entry name" value="paralog of FGE (formylglycine-generating enzyme)"/>
    <property type="match status" value="1"/>
</dbReference>
<dbReference type="OrthoDB" id="9768004at2"/>
<protein>
    <submittedName>
        <fullName evidence="3">Sulfatase-modifying factor</fullName>
    </submittedName>
</protein>
<evidence type="ECO:0000313" key="4">
    <source>
        <dbReference type="Proteomes" id="UP000007364"/>
    </source>
</evidence>
<keyword evidence="1" id="KW-0732">Signal</keyword>
<dbReference type="GO" id="GO:0120147">
    <property type="term" value="F:formylglycine-generating oxidase activity"/>
    <property type="evidence" value="ECO:0007669"/>
    <property type="project" value="TreeGrafter"/>
</dbReference>